<gene>
    <name evidence="1" type="ORF">OIU74_021461</name>
</gene>
<organism evidence="1 2">
    <name type="scientific">Salix koriyanagi</name>
    <dbReference type="NCBI Taxonomy" id="2511006"/>
    <lineage>
        <taxon>Eukaryota</taxon>
        <taxon>Viridiplantae</taxon>
        <taxon>Streptophyta</taxon>
        <taxon>Embryophyta</taxon>
        <taxon>Tracheophyta</taxon>
        <taxon>Spermatophyta</taxon>
        <taxon>Magnoliopsida</taxon>
        <taxon>eudicotyledons</taxon>
        <taxon>Gunneridae</taxon>
        <taxon>Pentapetalae</taxon>
        <taxon>rosids</taxon>
        <taxon>fabids</taxon>
        <taxon>Malpighiales</taxon>
        <taxon>Salicaceae</taxon>
        <taxon>Saliceae</taxon>
        <taxon>Salix</taxon>
    </lineage>
</organism>
<proteinExistence type="predicted"/>
<dbReference type="EMBL" id="JAPFFM010000003">
    <property type="protein sequence ID" value="KAJ6767599.1"/>
    <property type="molecule type" value="Genomic_DNA"/>
</dbReference>
<evidence type="ECO:0000313" key="2">
    <source>
        <dbReference type="Proteomes" id="UP001151752"/>
    </source>
</evidence>
<dbReference type="Proteomes" id="UP001151752">
    <property type="component" value="Chromosome 8"/>
</dbReference>
<sequence>MYVLCTLINFAKFSSQFSLTLSSVILTPLLPDSSLLNTTDPSKLVGLVGLSKIWCPARQHEHLLKEGSLPSFSHFPSSVYRSAVQLANFLSLRSNRLWSEDLFVNV</sequence>
<comment type="caution">
    <text evidence="1">The sequence shown here is derived from an EMBL/GenBank/DDBJ whole genome shotgun (WGS) entry which is preliminary data.</text>
</comment>
<evidence type="ECO:0000313" key="1">
    <source>
        <dbReference type="EMBL" id="KAJ6767599.1"/>
    </source>
</evidence>
<reference evidence="1" key="2">
    <citation type="journal article" date="2023" name="Int. J. Mol. Sci.">
        <title>De Novo Assembly and Annotation of 11 Diverse Shrub Willow (Salix) Genomes Reveals Novel Gene Organization in Sex-Linked Regions.</title>
        <authorList>
            <person name="Hyden B."/>
            <person name="Feng K."/>
            <person name="Yates T.B."/>
            <person name="Jawdy S."/>
            <person name="Cereghino C."/>
            <person name="Smart L.B."/>
            <person name="Muchero W."/>
        </authorList>
    </citation>
    <scope>NUCLEOTIDE SEQUENCE</scope>
    <source>
        <tissue evidence="1">Shoot tip</tissue>
    </source>
</reference>
<keyword evidence="2" id="KW-1185">Reference proteome</keyword>
<dbReference type="AlphaFoldDB" id="A0A9Q0WI57"/>
<name>A0A9Q0WI57_9ROSI</name>
<accession>A0A9Q0WI57</accession>
<protein>
    <submittedName>
        <fullName evidence="1">Uncharacterized protein</fullName>
    </submittedName>
</protein>
<reference evidence="1" key="1">
    <citation type="submission" date="2022-11" db="EMBL/GenBank/DDBJ databases">
        <authorList>
            <person name="Hyden B.L."/>
            <person name="Feng K."/>
            <person name="Yates T."/>
            <person name="Jawdy S."/>
            <person name="Smart L.B."/>
            <person name="Muchero W."/>
        </authorList>
    </citation>
    <scope>NUCLEOTIDE SEQUENCE</scope>
    <source>
        <tissue evidence="1">Shoot tip</tissue>
    </source>
</reference>